<dbReference type="RefSeq" id="WP_268944188.1">
    <property type="nucleotide sequence ID" value="NZ_JAPTYD010000067.1"/>
</dbReference>
<dbReference type="Proteomes" id="UP001149822">
    <property type="component" value="Unassembled WGS sequence"/>
</dbReference>
<gene>
    <name evidence="1" type="ORF">OU682_21115</name>
</gene>
<keyword evidence="2" id="KW-1185">Reference proteome</keyword>
<accession>A0ABT4JBZ4</accession>
<protein>
    <submittedName>
        <fullName evidence="1">Uncharacterized protein</fullName>
    </submittedName>
</protein>
<dbReference type="EMBL" id="JAPTYD010000067">
    <property type="protein sequence ID" value="MCZ0964092.1"/>
    <property type="molecule type" value="Genomic_DNA"/>
</dbReference>
<name>A0ABT4JBZ4_9RHOB</name>
<reference evidence="1" key="1">
    <citation type="submission" date="2022-12" db="EMBL/GenBank/DDBJ databases">
        <title>Paracoccus sp. EF6 isolated from a lake water.</title>
        <authorList>
            <person name="Liu H."/>
        </authorList>
    </citation>
    <scope>NUCLEOTIDE SEQUENCE</scope>
    <source>
        <strain evidence="1">EF6</strain>
    </source>
</reference>
<organism evidence="1 2">
    <name type="scientific">Paracoccus benzoatiresistens</name>
    <dbReference type="NCBI Taxonomy" id="2997341"/>
    <lineage>
        <taxon>Bacteria</taxon>
        <taxon>Pseudomonadati</taxon>
        <taxon>Pseudomonadota</taxon>
        <taxon>Alphaproteobacteria</taxon>
        <taxon>Rhodobacterales</taxon>
        <taxon>Paracoccaceae</taxon>
        <taxon>Paracoccus</taxon>
    </lineage>
</organism>
<evidence type="ECO:0000313" key="2">
    <source>
        <dbReference type="Proteomes" id="UP001149822"/>
    </source>
</evidence>
<evidence type="ECO:0000313" key="1">
    <source>
        <dbReference type="EMBL" id="MCZ0964092.1"/>
    </source>
</evidence>
<sequence length="107" mass="12149">MARTTGWSTKDVHLVGHVLFGHWHPQTFIAAPHHHRLEVPQVIDGAMDRELFEHHVETRLDQTPRRCDLITDVITRDNLSLRESPKATAAVSAIGGWFLLFPPTARI</sequence>
<comment type="caution">
    <text evidence="1">The sequence shown here is derived from an EMBL/GenBank/DDBJ whole genome shotgun (WGS) entry which is preliminary data.</text>
</comment>
<proteinExistence type="predicted"/>